<dbReference type="PANTHER" id="PTHR45749:SF35">
    <property type="entry name" value="AC-LIKE TRANSPOSASE-RELATED"/>
    <property type="match status" value="1"/>
</dbReference>
<dbReference type="Gene3D" id="3.30.40.10">
    <property type="entry name" value="Zinc/RING finger domain, C3HC4 (zinc finger)"/>
    <property type="match status" value="1"/>
</dbReference>
<dbReference type="Pfam" id="PF14291">
    <property type="entry name" value="DUF4371"/>
    <property type="match status" value="1"/>
</dbReference>
<dbReference type="InterPro" id="IPR025398">
    <property type="entry name" value="DUF4371"/>
</dbReference>
<dbReference type="Proteomes" id="UP001652625">
    <property type="component" value="Chromosome 12"/>
</dbReference>
<evidence type="ECO:0000313" key="5">
    <source>
        <dbReference type="Proteomes" id="UP001652625"/>
    </source>
</evidence>
<dbReference type="InterPro" id="IPR013083">
    <property type="entry name" value="Znf_RING/FYVE/PHD"/>
</dbReference>
<keyword evidence="2" id="KW-0862">Zinc</keyword>
<dbReference type="InterPro" id="IPR001841">
    <property type="entry name" value="Znf_RING"/>
</dbReference>
<organism evidence="5 6">
    <name type="scientific">Hydra vulgaris</name>
    <name type="common">Hydra</name>
    <name type="synonym">Hydra attenuata</name>
    <dbReference type="NCBI Taxonomy" id="6087"/>
    <lineage>
        <taxon>Eukaryota</taxon>
        <taxon>Metazoa</taxon>
        <taxon>Cnidaria</taxon>
        <taxon>Hydrozoa</taxon>
        <taxon>Hydroidolina</taxon>
        <taxon>Anthoathecata</taxon>
        <taxon>Aplanulata</taxon>
        <taxon>Hydridae</taxon>
        <taxon>Hydra</taxon>
    </lineage>
</organism>
<keyword evidence="1 3" id="KW-0863">Zinc-finger</keyword>
<evidence type="ECO:0000256" key="3">
    <source>
        <dbReference type="PROSITE-ProRule" id="PRU00175"/>
    </source>
</evidence>
<evidence type="ECO:0000256" key="2">
    <source>
        <dbReference type="ARBA" id="ARBA00022833"/>
    </source>
</evidence>
<proteinExistence type="predicted"/>
<dbReference type="GeneID" id="136088079"/>
<dbReference type="RefSeq" id="XP_065667807.1">
    <property type="nucleotide sequence ID" value="XM_065811735.1"/>
</dbReference>
<gene>
    <name evidence="6" type="primary">LOC136088079</name>
</gene>
<protein>
    <submittedName>
        <fullName evidence="6">Zinc finger MYM-type protein 1-like</fullName>
    </submittedName>
</protein>
<keyword evidence="5" id="KW-1185">Reference proteome</keyword>
<dbReference type="InterPro" id="IPR012337">
    <property type="entry name" value="RNaseH-like_sf"/>
</dbReference>
<accession>A0ABM4D0R6</accession>
<evidence type="ECO:0000259" key="4">
    <source>
        <dbReference type="PROSITE" id="PS50089"/>
    </source>
</evidence>
<evidence type="ECO:0000256" key="1">
    <source>
        <dbReference type="ARBA" id="ARBA00022771"/>
    </source>
</evidence>
<sequence>MELKDCCVICQYSMNRKPVIKLNPCKHLFHRICLQPLLEQPEPPCPICRHEIHTIEQVEREHYALSSTNDRKRVIECAERNDDRVTLAQTLGVKYATTSSNLEVKNQLKGEKSKLGDEANLFTTLQIVLPEEEQSFQTLITTDLTNPANWTDLISDDLRVTLVKNGPSAPNPSFLFLVNANNRRFNPSCTQKVLKNGEVVKRSWLIYSKRKDVVFCFSYTNKTIDASQQQLLSAEIQRWQLVLERLFAIVIFLGEQYLAFRGNSDVLHEKSNGNFLKLVELPAQFDAVMADHVHRIKNKEINTHCLGKNIQNELIQIIAKRIREEILSKFKMVKYFSIIADCTQDVSKVEQMSIVLRFVQMENAEVKVCEHFIDFIPVEQTTGAALTDVILKMLTQTRIPIEDMRGQGYVNGANMRGHQSGVQKRIFEKNSRAFFVPCHAHSKNLVVNNAAKSFREAVAYFGMKNSFEKSSWKKIFPKPLTATRWESRIEAVQPFRYCAAEIFDALFEISQDIFYDPSSRHEAEVLAQKMKNFKFCCCTVIWFNTLNQVNLASKFNQNIEIDISEATQTLYKTVNFLKLYRSDEAFKKVIFDAELIAAELDLEPSFSFEVSIRPRFKKQMLSYENRDVPIINPKDRFKIECFNCILDSAINSIEERFNQLNKYCDAFQFLTDTSVDIDSMELLDELLALSELIEPKTSPLKVLEFILRNNNFTPNVSIALRILLTQPVSVASGERSFSKLKLIKDYLKSTISQNRLTGLSLISIESDMAKKIRFY</sequence>
<dbReference type="PANTHER" id="PTHR45749">
    <property type="match status" value="1"/>
</dbReference>
<evidence type="ECO:0000313" key="6">
    <source>
        <dbReference type="RefSeq" id="XP_065667807.1"/>
    </source>
</evidence>
<keyword evidence="1 3" id="KW-0479">Metal-binding</keyword>
<dbReference type="PROSITE" id="PS50089">
    <property type="entry name" value="ZF_RING_2"/>
    <property type="match status" value="1"/>
</dbReference>
<dbReference type="Pfam" id="PF05699">
    <property type="entry name" value="Dimer_Tnp_hAT"/>
    <property type="match status" value="1"/>
</dbReference>
<dbReference type="SUPFAM" id="SSF57850">
    <property type="entry name" value="RING/U-box"/>
    <property type="match status" value="1"/>
</dbReference>
<name>A0ABM4D0R6_HYDVU</name>
<dbReference type="SMART" id="SM00184">
    <property type="entry name" value="RING"/>
    <property type="match status" value="1"/>
</dbReference>
<feature type="domain" description="RING-type" evidence="4">
    <location>
        <begin position="7"/>
        <end position="49"/>
    </location>
</feature>
<dbReference type="InterPro" id="IPR008906">
    <property type="entry name" value="HATC_C_dom"/>
</dbReference>
<dbReference type="SUPFAM" id="SSF53098">
    <property type="entry name" value="Ribonuclease H-like"/>
    <property type="match status" value="1"/>
</dbReference>
<reference evidence="6" key="1">
    <citation type="submission" date="2025-08" db="UniProtKB">
        <authorList>
            <consortium name="RefSeq"/>
        </authorList>
    </citation>
    <scope>IDENTIFICATION</scope>
</reference>
<dbReference type="CDD" id="cd16448">
    <property type="entry name" value="RING-H2"/>
    <property type="match status" value="1"/>
</dbReference>
<dbReference type="Pfam" id="PF13639">
    <property type="entry name" value="zf-RING_2"/>
    <property type="match status" value="1"/>
</dbReference>